<evidence type="ECO:0000313" key="2">
    <source>
        <dbReference type="EMBL" id="KAK7017290.1"/>
    </source>
</evidence>
<sequence>MTALLLIYPCFPCLGGIGGNGGAATVQGGAGGKGEGPQFHLPAVTTWHNVEGNAYYSYHYYYCACSCMNPAPDATAEVVVEGRVVRPVRRLAEYIHGEEERTIAIIYCALYCLFPPNLVGQSHSENAYYDFRWIVQMFSRLLNYIRGDRAKAHFLMHCVSSALQFPGSLNLMDRLRLVPLIALPILTIPTAISLNPLTGTRALVDVTEQCRPISLAVWNNQEAFRTKTQDFLVSDEVIMNMIQRALYQIQDAENSLTALAVV</sequence>
<dbReference type="AlphaFoldDB" id="A0AAW0AX23"/>
<evidence type="ECO:0000256" key="1">
    <source>
        <dbReference type="SAM" id="SignalP"/>
    </source>
</evidence>
<comment type="caution">
    <text evidence="2">The sequence shown here is derived from an EMBL/GenBank/DDBJ whole genome shotgun (WGS) entry which is preliminary data.</text>
</comment>
<dbReference type="Proteomes" id="UP001362999">
    <property type="component" value="Unassembled WGS sequence"/>
</dbReference>
<name>A0AAW0AX23_9AGAR</name>
<reference evidence="2 3" key="1">
    <citation type="journal article" date="2024" name="J Genomics">
        <title>Draft genome sequencing and assembly of Favolaschia claudopus CIRM-BRFM 2984 isolated from oak limbs.</title>
        <authorList>
            <person name="Navarro D."/>
            <person name="Drula E."/>
            <person name="Chaduli D."/>
            <person name="Cazenave R."/>
            <person name="Ahrendt S."/>
            <person name="Wang J."/>
            <person name="Lipzen A."/>
            <person name="Daum C."/>
            <person name="Barry K."/>
            <person name="Grigoriev I.V."/>
            <person name="Favel A."/>
            <person name="Rosso M.N."/>
            <person name="Martin F."/>
        </authorList>
    </citation>
    <scope>NUCLEOTIDE SEQUENCE [LARGE SCALE GENOMIC DNA]</scope>
    <source>
        <strain evidence="2 3">CIRM-BRFM 2984</strain>
    </source>
</reference>
<gene>
    <name evidence="2" type="ORF">R3P38DRAFT_1320973</name>
</gene>
<organism evidence="2 3">
    <name type="scientific">Favolaschia claudopus</name>
    <dbReference type="NCBI Taxonomy" id="2862362"/>
    <lineage>
        <taxon>Eukaryota</taxon>
        <taxon>Fungi</taxon>
        <taxon>Dikarya</taxon>
        <taxon>Basidiomycota</taxon>
        <taxon>Agaricomycotina</taxon>
        <taxon>Agaricomycetes</taxon>
        <taxon>Agaricomycetidae</taxon>
        <taxon>Agaricales</taxon>
        <taxon>Marasmiineae</taxon>
        <taxon>Mycenaceae</taxon>
        <taxon>Favolaschia</taxon>
    </lineage>
</organism>
<proteinExistence type="predicted"/>
<protein>
    <submittedName>
        <fullName evidence="2">Uncharacterized protein</fullName>
    </submittedName>
</protein>
<keyword evidence="1" id="KW-0732">Signal</keyword>
<keyword evidence="3" id="KW-1185">Reference proteome</keyword>
<feature type="chain" id="PRO_5043967825" evidence="1">
    <location>
        <begin position="16"/>
        <end position="262"/>
    </location>
</feature>
<evidence type="ECO:0000313" key="3">
    <source>
        <dbReference type="Proteomes" id="UP001362999"/>
    </source>
</evidence>
<accession>A0AAW0AX23</accession>
<feature type="signal peptide" evidence="1">
    <location>
        <begin position="1"/>
        <end position="15"/>
    </location>
</feature>
<dbReference type="EMBL" id="JAWWNJ010000048">
    <property type="protein sequence ID" value="KAK7017290.1"/>
    <property type="molecule type" value="Genomic_DNA"/>
</dbReference>